<accession>A0A976M8X2</accession>
<dbReference type="OrthoDB" id="1668230at2759"/>
<dbReference type="AlphaFoldDB" id="A0A976M8X2"/>
<protein>
    <submittedName>
        <fullName evidence="1">Uncharacterized protein</fullName>
    </submittedName>
</protein>
<organism evidence="1 2">
    <name type="scientific">Theileria orientalis</name>
    <dbReference type="NCBI Taxonomy" id="68886"/>
    <lineage>
        <taxon>Eukaryota</taxon>
        <taxon>Sar</taxon>
        <taxon>Alveolata</taxon>
        <taxon>Apicomplexa</taxon>
        <taxon>Aconoidasida</taxon>
        <taxon>Piroplasmida</taxon>
        <taxon>Theileriidae</taxon>
        <taxon>Theileria</taxon>
    </lineage>
</organism>
<sequence>MRINLTQNTIIGLFRTIQVCDQIPLRKATKSKPKPKVKQQEVVGVTRYYPYIPPNLVADTVNTLKDRESLSEILDLIYSPLSPLDTEEDRKLYQKTYEVYRIYKNKQKEKLRERELYIQRQMHEAIENLPENLYDEAVKSESESIPEELTFQKAYRERLINEHLSDYEIEKLDTFRMLMYLRYPHTEAKIKNPGLFWLEEKKMISRQKQASLISKKAKTKN</sequence>
<evidence type="ECO:0000313" key="1">
    <source>
        <dbReference type="EMBL" id="UKJ90815.1"/>
    </source>
</evidence>
<dbReference type="Proteomes" id="UP000244803">
    <property type="component" value="Chromosome 2"/>
</dbReference>
<evidence type="ECO:0000313" key="2">
    <source>
        <dbReference type="Proteomes" id="UP000244803"/>
    </source>
</evidence>
<reference evidence="1" key="1">
    <citation type="submission" date="2022-07" db="EMBL/GenBank/DDBJ databases">
        <title>Evaluation of T. orientalis genome assembly methods using nanopore sequencing and analysis of variation between genomes.</title>
        <authorList>
            <person name="Yam J."/>
            <person name="Micallef M.L."/>
            <person name="Liu M."/>
            <person name="Djordjevic S.P."/>
            <person name="Bogema D.R."/>
            <person name="Jenkins C."/>
        </authorList>
    </citation>
    <scope>NUCLEOTIDE SEQUENCE</scope>
    <source>
        <strain evidence="1">Fish Creek</strain>
    </source>
</reference>
<gene>
    <name evidence="1" type="ORF">MACJ_001750</name>
</gene>
<dbReference type="EMBL" id="CP056068">
    <property type="protein sequence ID" value="UKJ90815.1"/>
    <property type="molecule type" value="Genomic_DNA"/>
</dbReference>
<proteinExistence type="predicted"/>
<name>A0A976M8X2_THEOR</name>